<accession>A0A182JQX5</accession>
<dbReference type="Proteomes" id="UP000075881">
    <property type="component" value="Unassembled WGS sequence"/>
</dbReference>
<sequence>MTVFQLGGGKEHSNNSGSESISSLSLGLDEGCTLQRLIDDLKKEIESKDRVLRGRHNEMEQLHQELSNQGRLLNQCRARQELFESEKTALLHKIAGLEESVDDQSRTIAMLNMEKVKLLRQVDDLKETLHQYRDNLQKTSEEKVAIEDECKNQLVTISNLRVALEETKRNGSSSVSFFSGLRYSQPQPQQTYSVSYLHANGKDDTVEYPQLPTAPSPTLTNTAPSTVISSSNSSNTAGPIPAPPSGDYWTAIGRALFSGFES</sequence>
<evidence type="ECO:0000256" key="1">
    <source>
        <dbReference type="SAM" id="Coils"/>
    </source>
</evidence>
<protein>
    <submittedName>
        <fullName evidence="3">Uncharacterized protein</fullName>
    </submittedName>
</protein>
<dbReference type="Gene3D" id="1.20.5.340">
    <property type="match status" value="1"/>
</dbReference>
<dbReference type="STRING" id="43041.A0A182JQX5"/>
<dbReference type="VEuPathDB" id="VectorBase:ACHR000907"/>
<dbReference type="AlphaFoldDB" id="A0A182JQX5"/>
<reference evidence="4" key="1">
    <citation type="submission" date="2013-03" db="EMBL/GenBank/DDBJ databases">
        <title>The Genome Sequence of Anopheles christyi ACHKN1017.</title>
        <authorList>
            <consortium name="The Broad Institute Genomics Platform"/>
            <person name="Neafsey D.E."/>
            <person name="Besansky N."/>
            <person name="Walker B."/>
            <person name="Young S.K."/>
            <person name="Zeng Q."/>
            <person name="Gargeya S."/>
            <person name="Fitzgerald M."/>
            <person name="Haas B."/>
            <person name="Abouelleil A."/>
            <person name="Allen A.W."/>
            <person name="Alvarado L."/>
            <person name="Arachchi H.M."/>
            <person name="Berlin A.M."/>
            <person name="Chapman S.B."/>
            <person name="Gainer-Dewar J."/>
            <person name="Goldberg J."/>
            <person name="Griggs A."/>
            <person name="Gujja S."/>
            <person name="Hansen M."/>
            <person name="Howarth C."/>
            <person name="Imamovic A."/>
            <person name="Ireland A."/>
            <person name="Larimer J."/>
            <person name="McCowan C."/>
            <person name="Murphy C."/>
            <person name="Pearson M."/>
            <person name="Poon T.W."/>
            <person name="Priest M."/>
            <person name="Roberts A."/>
            <person name="Saif S."/>
            <person name="Shea T."/>
            <person name="Sisk P."/>
            <person name="Sykes S."/>
            <person name="Wortman J."/>
            <person name="Nusbaum C."/>
            <person name="Birren B."/>
        </authorList>
    </citation>
    <scope>NUCLEOTIDE SEQUENCE [LARGE SCALE GENOMIC DNA]</scope>
    <source>
        <strain evidence="4">ACHKN1017</strain>
    </source>
</reference>
<organism evidence="3 4">
    <name type="scientific">Anopheles christyi</name>
    <dbReference type="NCBI Taxonomy" id="43041"/>
    <lineage>
        <taxon>Eukaryota</taxon>
        <taxon>Metazoa</taxon>
        <taxon>Ecdysozoa</taxon>
        <taxon>Arthropoda</taxon>
        <taxon>Hexapoda</taxon>
        <taxon>Insecta</taxon>
        <taxon>Pterygota</taxon>
        <taxon>Neoptera</taxon>
        <taxon>Endopterygota</taxon>
        <taxon>Diptera</taxon>
        <taxon>Nematocera</taxon>
        <taxon>Culicoidea</taxon>
        <taxon>Culicidae</taxon>
        <taxon>Anophelinae</taxon>
        <taxon>Anopheles</taxon>
    </lineage>
</organism>
<name>A0A182JQX5_9DIPT</name>
<feature type="region of interest" description="Disordered" evidence="2">
    <location>
        <begin position="1"/>
        <end position="24"/>
    </location>
</feature>
<keyword evidence="1" id="KW-0175">Coiled coil</keyword>
<feature type="compositionally biased region" description="Low complexity" evidence="2">
    <location>
        <begin position="14"/>
        <end position="24"/>
    </location>
</feature>
<feature type="region of interest" description="Disordered" evidence="2">
    <location>
        <begin position="203"/>
        <end position="245"/>
    </location>
</feature>
<reference evidence="3" key="2">
    <citation type="submission" date="2020-05" db="UniProtKB">
        <authorList>
            <consortium name="EnsemblMetazoa"/>
        </authorList>
    </citation>
    <scope>IDENTIFICATION</scope>
    <source>
        <strain evidence="3">ACHKN1017</strain>
    </source>
</reference>
<evidence type="ECO:0000313" key="3">
    <source>
        <dbReference type="EnsemblMetazoa" id="ACHR000907-PA"/>
    </source>
</evidence>
<evidence type="ECO:0000313" key="4">
    <source>
        <dbReference type="Proteomes" id="UP000075881"/>
    </source>
</evidence>
<evidence type="ECO:0000256" key="2">
    <source>
        <dbReference type="SAM" id="MobiDB-lite"/>
    </source>
</evidence>
<dbReference type="EnsemblMetazoa" id="ACHR000907-RA">
    <property type="protein sequence ID" value="ACHR000907-PA"/>
    <property type="gene ID" value="ACHR000907"/>
</dbReference>
<feature type="coiled-coil region" evidence="1">
    <location>
        <begin position="94"/>
        <end position="149"/>
    </location>
</feature>
<keyword evidence="4" id="KW-1185">Reference proteome</keyword>
<proteinExistence type="predicted"/>
<feature type="compositionally biased region" description="Polar residues" evidence="2">
    <location>
        <begin position="216"/>
        <end position="228"/>
    </location>
</feature>